<name>A0A1E3QLH9_9ASCO</name>
<dbReference type="Proteomes" id="UP000094336">
    <property type="component" value="Unassembled WGS sequence"/>
</dbReference>
<sequence length="110" mass="12319">MLRSINEETKLSYRLTIRCINTLLVRFRPVASASIAIITGLEGIKIGAPDSGQMNYPILTDWFNQRIALLPGCSISPYVPFFTAKIEGIFTGGNREMMHKEAYHVACKLQ</sequence>
<organism evidence="1 2">
    <name type="scientific">Babjeviella inositovora NRRL Y-12698</name>
    <dbReference type="NCBI Taxonomy" id="984486"/>
    <lineage>
        <taxon>Eukaryota</taxon>
        <taxon>Fungi</taxon>
        <taxon>Dikarya</taxon>
        <taxon>Ascomycota</taxon>
        <taxon>Saccharomycotina</taxon>
        <taxon>Pichiomycetes</taxon>
        <taxon>Serinales incertae sedis</taxon>
        <taxon>Babjeviella</taxon>
    </lineage>
</organism>
<dbReference type="RefSeq" id="XP_018983838.1">
    <property type="nucleotide sequence ID" value="XM_019132823.1"/>
</dbReference>
<keyword evidence="2" id="KW-1185">Reference proteome</keyword>
<evidence type="ECO:0000313" key="1">
    <source>
        <dbReference type="EMBL" id="ODQ78510.1"/>
    </source>
</evidence>
<gene>
    <name evidence="1" type="ORF">BABINDRAFT_85481</name>
</gene>
<proteinExistence type="predicted"/>
<accession>A0A1E3QLH9</accession>
<reference evidence="2" key="1">
    <citation type="submission" date="2016-05" db="EMBL/GenBank/DDBJ databases">
        <title>Comparative genomics of biotechnologically important yeasts.</title>
        <authorList>
            <consortium name="DOE Joint Genome Institute"/>
            <person name="Riley R."/>
            <person name="Haridas S."/>
            <person name="Wolfe K.H."/>
            <person name="Lopes M.R."/>
            <person name="Hittinger C.T."/>
            <person name="Goker M."/>
            <person name="Salamov A."/>
            <person name="Wisecaver J."/>
            <person name="Long T.M."/>
            <person name="Aerts A.L."/>
            <person name="Barry K."/>
            <person name="Choi C."/>
            <person name="Clum A."/>
            <person name="Coughlan A.Y."/>
            <person name="Deshpande S."/>
            <person name="Douglass A.P."/>
            <person name="Hanson S.J."/>
            <person name="Klenk H.-P."/>
            <person name="Labutti K."/>
            <person name="Lapidus A."/>
            <person name="Lindquist E."/>
            <person name="Lipzen A."/>
            <person name="Meier-Kolthoff J.P."/>
            <person name="Ohm R.A."/>
            <person name="Otillar R.P."/>
            <person name="Pangilinan J."/>
            <person name="Peng Y."/>
            <person name="Rokas A."/>
            <person name="Rosa C.A."/>
            <person name="Scheuner C."/>
            <person name="Sibirny A.A."/>
            <person name="Slot J.C."/>
            <person name="Stielow J.B."/>
            <person name="Sun H."/>
            <person name="Kurtzman C.P."/>
            <person name="Blackwell M."/>
            <person name="Grigoriev I.V."/>
            <person name="Jeffries T.W."/>
        </authorList>
    </citation>
    <scope>NUCLEOTIDE SEQUENCE [LARGE SCALE GENOMIC DNA]</scope>
    <source>
        <strain evidence="2">NRRL Y-12698</strain>
    </source>
</reference>
<protein>
    <submittedName>
        <fullName evidence="1">Uncharacterized protein</fullName>
    </submittedName>
</protein>
<dbReference type="AlphaFoldDB" id="A0A1E3QLH9"/>
<dbReference type="EMBL" id="KV454435">
    <property type="protein sequence ID" value="ODQ78510.1"/>
    <property type="molecule type" value="Genomic_DNA"/>
</dbReference>
<evidence type="ECO:0000313" key="2">
    <source>
        <dbReference type="Proteomes" id="UP000094336"/>
    </source>
</evidence>
<dbReference type="GeneID" id="30150676"/>